<sequence>MRMRLELPEIRRLLGGVAHGLDQLAEFEGSICFLGTVIVLRDINYTIVEPKCRMQVPSKVMSHLI</sequence>
<protein>
    <submittedName>
        <fullName evidence="1">Uncharacterized protein</fullName>
    </submittedName>
</protein>
<dbReference type="RefSeq" id="WP_326759203.1">
    <property type="nucleotide sequence ID" value="NZ_CP109135.1"/>
</dbReference>
<accession>A0ABZ1HAG5</accession>
<name>A0ABZ1HAG5_STRPH</name>
<keyword evidence="2" id="KW-1185">Reference proteome</keyword>
<dbReference type="Proteomes" id="UP001340816">
    <property type="component" value="Chromosome"/>
</dbReference>
<reference evidence="1 2" key="1">
    <citation type="submission" date="2022-10" db="EMBL/GenBank/DDBJ databases">
        <title>The complete genomes of actinobacterial strains from the NBC collection.</title>
        <authorList>
            <person name="Joergensen T.S."/>
            <person name="Alvarez Arevalo M."/>
            <person name="Sterndorff E.B."/>
            <person name="Faurdal D."/>
            <person name="Vuksanovic O."/>
            <person name="Mourched A.-S."/>
            <person name="Charusanti P."/>
            <person name="Shaw S."/>
            <person name="Blin K."/>
            <person name="Weber T."/>
        </authorList>
    </citation>
    <scope>NUCLEOTIDE SEQUENCE [LARGE SCALE GENOMIC DNA]</scope>
    <source>
        <strain evidence="1 2">NBC 01752</strain>
    </source>
</reference>
<gene>
    <name evidence="1" type="ORF">OHB35_15630</name>
</gene>
<proteinExistence type="predicted"/>
<dbReference type="EMBL" id="CP109135">
    <property type="protein sequence ID" value="WSD14561.1"/>
    <property type="molecule type" value="Genomic_DNA"/>
</dbReference>
<evidence type="ECO:0000313" key="2">
    <source>
        <dbReference type="Proteomes" id="UP001340816"/>
    </source>
</evidence>
<organism evidence="1 2">
    <name type="scientific">Streptomyces phaeochromogenes</name>
    <dbReference type="NCBI Taxonomy" id="1923"/>
    <lineage>
        <taxon>Bacteria</taxon>
        <taxon>Bacillati</taxon>
        <taxon>Actinomycetota</taxon>
        <taxon>Actinomycetes</taxon>
        <taxon>Kitasatosporales</taxon>
        <taxon>Streptomycetaceae</taxon>
        <taxon>Streptomyces</taxon>
        <taxon>Streptomyces phaeochromogenes group</taxon>
    </lineage>
</organism>
<evidence type="ECO:0000313" key="1">
    <source>
        <dbReference type="EMBL" id="WSD14561.1"/>
    </source>
</evidence>